<comment type="cofactor">
    <cofactor evidence="1">
        <name>thiamine diphosphate</name>
        <dbReference type="ChEBI" id="CHEBI:58937"/>
    </cofactor>
</comment>
<comment type="similarity">
    <text evidence="2">Belongs to the transketolase family.</text>
</comment>
<accession>A0ABU4JSU8</accession>
<dbReference type="InterPro" id="IPR029061">
    <property type="entry name" value="THDP-binding"/>
</dbReference>
<evidence type="ECO:0000256" key="3">
    <source>
        <dbReference type="ARBA" id="ARBA00023052"/>
    </source>
</evidence>
<gene>
    <name evidence="5" type="ORF">P8V03_08595</name>
</gene>
<evidence type="ECO:0000259" key="4">
    <source>
        <dbReference type="Pfam" id="PF00456"/>
    </source>
</evidence>
<evidence type="ECO:0000313" key="5">
    <source>
        <dbReference type="EMBL" id="MDW8801214.1"/>
    </source>
</evidence>
<sequence length="281" mass="31006">MLSLEKKKELEGLALKIRIETIRTIGTLGFGHMGGAMSVVDTLAVLYGDVMNIDPKNPSWEERDWLVCSKGHAGPAVYSTLALKGYFPKEDLLTLNKPATHLPSHCDRNLTTGIDMTTGSLGQGASTALGVTIGNRLKGRSNYIYLILGDGEIQEGQVWEMVMCAAQQKADHLIAFVDYNKQQLDGFTKDINDLGDIVAKFQSFGWFSQEVCGHDVEEIYNAVIKAKENKGKPSVIVLNTIKSKGYCFGEGIVSNHHITVSEEQMKEAIRLLEDKLKEVEK</sequence>
<dbReference type="Pfam" id="PF00456">
    <property type="entry name" value="Transketolase_N"/>
    <property type="match status" value="1"/>
</dbReference>
<keyword evidence="3" id="KW-0786">Thiamine pyrophosphate</keyword>
<evidence type="ECO:0000256" key="1">
    <source>
        <dbReference type="ARBA" id="ARBA00001964"/>
    </source>
</evidence>
<dbReference type="InterPro" id="IPR005474">
    <property type="entry name" value="Transketolase_N"/>
</dbReference>
<dbReference type="Gene3D" id="3.40.50.970">
    <property type="match status" value="1"/>
</dbReference>
<reference evidence="5 6" key="1">
    <citation type="submission" date="2023-04" db="EMBL/GenBank/DDBJ databases">
        <title>Clostridium tannerae sp. nov., isolated from the fecal material of an alpaca.</title>
        <authorList>
            <person name="Miller S."/>
            <person name="Hendry M."/>
            <person name="King J."/>
            <person name="Sankaranarayanan K."/>
            <person name="Lawson P.A."/>
        </authorList>
    </citation>
    <scope>NUCLEOTIDE SEQUENCE [LARGE SCALE GENOMIC DNA]</scope>
    <source>
        <strain evidence="5 6">A1-XYC3</strain>
    </source>
</reference>
<proteinExistence type="inferred from homology"/>
<dbReference type="Proteomes" id="UP001281656">
    <property type="component" value="Unassembled WGS sequence"/>
</dbReference>
<keyword evidence="6" id="KW-1185">Reference proteome</keyword>
<protein>
    <submittedName>
        <fullName evidence="5">Transketolase</fullName>
    </submittedName>
</protein>
<name>A0ABU4JSU8_9CLOT</name>
<dbReference type="PANTHER" id="PTHR47514:SF1">
    <property type="entry name" value="TRANSKETOLASE N-TERMINAL SECTION-RELATED"/>
    <property type="match status" value="1"/>
</dbReference>
<dbReference type="PANTHER" id="PTHR47514">
    <property type="entry name" value="TRANSKETOLASE N-TERMINAL SECTION-RELATED"/>
    <property type="match status" value="1"/>
</dbReference>
<feature type="domain" description="Transketolase N-terminal" evidence="4">
    <location>
        <begin position="16"/>
        <end position="267"/>
    </location>
</feature>
<comment type="caution">
    <text evidence="5">The sequence shown here is derived from an EMBL/GenBank/DDBJ whole genome shotgun (WGS) entry which is preliminary data.</text>
</comment>
<evidence type="ECO:0000256" key="2">
    <source>
        <dbReference type="ARBA" id="ARBA00007131"/>
    </source>
</evidence>
<dbReference type="RefSeq" id="WP_318797873.1">
    <property type="nucleotide sequence ID" value="NZ_JARUJP010000008.1"/>
</dbReference>
<evidence type="ECO:0000313" key="6">
    <source>
        <dbReference type="Proteomes" id="UP001281656"/>
    </source>
</evidence>
<dbReference type="SUPFAM" id="SSF52518">
    <property type="entry name" value="Thiamin diphosphate-binding fold (THDP-binding)"/>
    <property type="match status" value="1"/>
</dbReference>
<organism evidence="5 6">
    <name type="scientific">Clostridium tanneri</name>
    <dbReference type="NCBI Taxonomy" id="3037988"/>
    <lineage>
        <taxon>Bacteria</taxon>
        <taxon>Bacillati</taxon>
        <taxon>Bacillota</taxon>
        <taxon>Clostridia</taxon>
        <taxon>Eubacteriales</taxon>
        <taxon>Clostridiaceae</taxon>
        <taxon>Clostridium</taxon>
    </lineage>
</organism>
<dbReference type="EMBL" id="JARUJP010000008">
    <property type="protein sequence ID" value="MDW8801214.1"/>
    <property type="molecule type" value="Genomic_DNA"/>
</dbReference>
<dbReference type="CDD" id="cd02012">
    <property type="entry name" value="TPP_TK"/>
    <property type="match status" value="1"/>
</dbReference>